<sequence length="45" mass="5141">MVYIKKKTYLGQKNRLGEDRENVRGDKNMPADANFITLKASQNLA</sequence>
<name>A0A0H5DU94_9BACT</name>
<evidence type="ECO:0000313" key="1">
    <source>
        <dbReference type="EMBL" id="CRX39494.1"/>
    </source>
</evidence>
<proteinExistence type="predicted"/>
<dbReference type="EMBL" id="CWGJ01000028">
    <property type="protein sequence ID" value="CRX39494.1"/>
    <property type="molecule type" value="Genomic_DNA"/>
</dbReference>
<evidence type="ECO:0000313" key="2">
    <source>
        <dbReference type="Proteomes" id="UP000220251"/>
    </source>
</evidence>
<protein>
    <submittedName>
        <fullName evidence="1">Uncharacterized protein</fullName>
    </submittedName>
</protein>
<keyword evidence="2" id="KW-1185">Reference proteome</keyword>
<organism evidence="1 2">
    <name type="scientific">Estrella lausannensis</name>
    <dbReference type="NCBI Taxonomy" id="483423"/>
    <lineage>
        <taxon>Bacteria</taxon>
        <taxon>Pseudomonadati</taxon>
        <taxon>Chlamydiota</taxon>
        <taxon>Chlamydiia</taxon>
        <taxon>Parachlamydiales</taxon>
        <taxon>Candidatus Criblamydiaceae</taxon>
        <taxon>Estrella</taxon>
    </lineage>
</organism>
<accession>A0A0H5DU94</accession>
<gene>
    <name evidence="1" type="ORF">ELAC_2174</name>
</gene>
<dbReference type="Proteomes" id="UP000220251">
    <property type="component" value="Unassembled WGS sequence"/>
</dbReference>
<reference evidence="2" key="1">
    <citation type="submission" date="2015-06" db="EMBL/GenBank/DDBJ databases">
        <authorList>
            <person name="Bertelli C."/>
        </authorList>
    </citation>
    <scope>NUCLEOTIDE SEQUENCE [LARGE SCALE GENOMIC DNA]</scope>
    <source>
        <strain evidence="2">CRIB-30</strain>
    </source>
</reference>
<dbReference type="AlphaFoldDB" id="A0A0H5DU94"/>